<comment type="caution">
    <text evidence="1">The sequence shown here is derived from an EMBL/GenBank/DDBJ whole genome shotgun (WGS) entry which is preliminary data.</text>
</comment>
<dbReference type="PANTHER" id="PTHR13593:SF113">
    <property type="entry name" value="SI:DKEY-266F7.9"/>
    <property type="match status" value="1"/>
</dbReference>
<name>A0ABP5LQC0_9ACTN</name>
<dbReference type="PROSITE" id="PS50007">
    <property type="entry name" value="PIPLC_X_DOMAIN"/>
    <property type="match status" value="1"/>
</dbReference>
<dbReference type="Gene3D" id="1.50.10.10">
    <property type="match status" value="1"/>
</dbReference>
<dbReference type="CDD" id="cd08586">
    <property type="entry name" value="PI-PLCc_BcPLC_like"/>
    <property type="match status" value="1"/>
</dbReference>
<organism evidence="1 2">
    <name type="scientific">Kitasatospora kazusensis</name>
    <dbReference type="NCBI Taxonomy" id="407974"/>
    <lineage>
        <taxon>Bacteria</taxon>
        <taxon>Bacillati</taxon>
        <taxon>Actinomycetota</taxon>
        <taxon>Actinomycetes</taxon>
        <taxon>Kitasatosporales</taxon>
        <taxon>Streptomycetaceae</taxon>
        <taxon>Kitasatospora</taxon>
    </lineage>
</organism>
<dbReference type="InterPro" id="IPR017946">
    <property type="entry name" value="PLC-like_Pdiesterase_TIM-brl"/>
</dbReference>
<proteinExistence type="predicted"/>
<dbReference type="InterPro" id="IPR008928">
    <property type="entry name" value="6-hairpin_glycosidase_sf"/>
</dbReference>
<sequence>MGYADLPRLPDQGESGWNIVRDVPRCFEESTINRHWKTTAGALLSAVLGFGSLTLSAAAPAHADSSMSTPSYESLSSATAGSDWMKRVPDGTNLGAMSVPGTHESLATFGGDTTQTQEGDSTQAGNLAGQLAAGIRAFDIRVRVVGGQTNSNGDYLAGSYAVHHGIVYQNAMLGDALNQFQTFLASHPGETLLLRLKAECTGSGTSCTDDLTETDAPGPSDAVKTTYRQNLFSHYLTLYPNLFYGPSVASTATTTNQAEVPTLGAARGKLVLTAFYGPGGGDYGWGLKQVSGLTNNAGASLANGDCGDRTDSSDHSCFVQDQYNVPNMMAIASKRDYVRRQLDRQNSDPDQDKKLYINYTSGASATAYPYSVASGCAAQICTSQGVNDFLLTYLNQATGTHAPVVRTGVVMMDFPGGALIDKIVGYNFFNPGTGSTASPSGSTRKADSFLLNAIDQHGSPDALRVPQSYTGGFFGPGATFGPTGYQSSFTYDNAVTVTALLTNHSGTDFTHAIALGDSLLYAQDHDPANDGRIRASYLPTPFITTLGRDYPAGTPYIAGWSVYTGNMAWAGMAFCHLYKATGDSRYLNGALRAANWIQANSADARGAGGYTGGFADTSALGDGSAMVQRTWKATEHNIDVGAFFTMLNQLTGDQTWKGRADNAFAFVTTMRASNGSLWTGTGLDGVTTNQDAVPEDVQTWSYLATLDPASAPSVDFAAGRMAATDGPFSGVSFSSADTSKVWFEGSAHLLAAYNQRKAPGDAAKAAALLSTLQLAQASAPNADGNGIVAASSDGLVTGEGDTYYASLHTGATAWYLIAALGGNPFRL</sequence>
<dbReference type="SUPFAM" id="SSF48208">
    <property type="entry name" value="Six-hairpin glycosidases"/>
    <property type="match status" value="1"/>
</dbReference>
<dbReference type="SUPFAM" id="SSF51695">
    <property type="entry name" value="PLC-like phosphodiesterases"/>
    <property type="match status" value="1"/>
</dbReference>
<dbReference type="Gene3D" id="3.20.20.190">
    <property type="entry name" value="Phosphatidylinositol (PI) phosphodiesterase"/>
    <property type="match status" value="1"/>
</dbReference>
<dbReference type="InterPro" id="IPR051057">
    <property type="entry name" value="PI-PLC_domain"/>
</dbReference>
<dbReference type="Proteomes" id="UP001422759">
    <property type="component" value="Unassembled WGS sequence"/>
</dbReference>
<accession>A0ABP5LQC0</accession>
<dbReference type="PANTHER" id="PTHR13593">
    <property type="match status" value="1"/>
</dbReference>
<protein>
    <recommendedName>
        <fullName evidence="3">Phosphatidylinositol diacylglycerol-lyase</fullName>
    </recommendedName>
</protein>
<evidence type="ECO:0000313" key="1">
    <source>
        <dbReference type="EMBL" id="GAA2151817.1"/>
    </source>
</evidence>
<evidence type="ECO:0000313" key="2">
    <source>
        <dbReference type="Proteomes" id="UP001422759"/>
    </source>
</evidence>
<dbReference type="EMBL" id="BAAANT010000033">
    <property type="protein sequence ID" value="GAA2151817.1"/>
    <property type="molecule type" value="Genomic_DNA"/>
</dbReference>
<gene>
    <name evidence="1" type="ORF">GCM10009760_47650</name>
</gene>
<reference evidence="2" key="1">
    <citation type="journal article" date="2019" name="Int. J. Syst. Evol. Microbiol.">
        <title>The Global Catalogue of Microorganisms (GCM) 10K type strain sequencing project: providing services to taxonomists for standard genome sequencing and annotation.</title>
        <authorList>
            <consortium name="The Broad Institute Genomics Platform"/>
            <consortium name="The Broad Institute Genome Sequencing Center for Infectious Disease"/>
            <person name="Wu L."/>
            <person name="Ma J."/>
        </authorList>
    </citation>
    <scope>NUCLEOTIDE SEQUENCE [LARGE SCALE GENOMIC DNA]</scope>
    <source>
        <strain evidence="2">JCM 14560</strain>
    </source>
</reference>
<evidence type="ECO:0008006" key="3">
    <source>
        <dbReference type="Google" id="ProtNLM"/>
    </source>
</evidence>
<dbReference type="InterPro" id="IPR012341">
    <property type="entry name" value="6hp_glycosidase-like_sf"/>
</dbReference>
<keyword evidence="2" id="KW-1185">Reference proteome</keyword>